<dbReference type="InterPro" id="IPR000742">
    <property type="entry name" value="EGF"/>
</dbReference>
<reference evidence="4 5" key="1">
    <citation type="submission" date="2013-11" db="EMBL/GenBank/DDBJ databases">
        <title>Genome sequencing of Stegodyphus mimosarum.</title>
        <authorList>
            <person name="Bechsgaard J."/>
        </authorList>
    </citation>
    <scope>NUCLEOTIDE SEQUENCE [LARGE SCALE GENOMIC DNA]</scope>
</reference>
<dbReference type="SUPFAM" id="SSF57184">
    <property type="entry name" value="Growth factor receptor domain"/>
    <property type="match status" value="1"/>
</dbReference>
<evidence type="ECO:0000313" key="4">
    <source>
        <dbReference type="EMBL" id="KFM65217.1"/>
    </source>
</evidence>
<dbReference type="OMA" id="CHIACDE"/>
<organism evidence="4 5">
    <name type="scientific">Stegodyphus mimosarum</name>
    <name type="common">African social velvet spider</name>
    <dbReference type="NCBI Taxonomy" id="407821"/>
    <lineage>
        <taxon>Eukaryota</taxon>
        <taxon>Metazoa</taxon>
        <taxon>Ecdysozoa</taxon>
        <taxon>Arthropoda</taxon>
        <taxon>Chelicerata</taxon>
        <taxon>Arachnida</taxon>
        <taxon>Araneae</taxon>
        <taxon>Araneomorphae</taxon>
        <taxon>Entelegynae</taxon>
        <taxon>Eresoidea</taxon>
        <taxon>Eresidae</taxon>
        <taxon>Stegodyphus</taxon>
    </lineage>
</organism>
<protein>
    <submittedName>
        <fullName evidence="4">Cysteine-rich with EGF-like domain protein 1</fullName>
    </submittedName>
</protein>
<dbReference type="PROSITE" id="PS01248">
    <property type="entry name" value="EGF_LAM_1"/>
    <property type="match status" value="1"/>
</dbReference>
<dbReference type="InterPro" id="IPR021852">
    <property type="entry name" value="DUF3456"/>
</dbReference>
<evidence type="ECO:0000259" key="3">
    <source>
        <dbReference type="PROSITE" id="PS50026"/>
    </source>
</evidence>
<dbReference type="STRING" id="407821.A0A087TJC8"/>
<sequence>MKITRSKMYIPVILASILFKCFTLLIAVESPVPPKMENLEKIPFKGKPVPPCRACRNLVDSFLKAVDETMRKSFEGGDADWEKQKLGSYDNSELRFIEIQEQVCSDVGLGKDQCYNLAELHESELENWFYEERHKNMDLFEFLCISHLKICCPNNTYGSDCVPCPGGIESPCGGHGKCLKGGTREEPASCFCDAGYTGELCDVCAKGYYQEAGEVFSCKICDKACKGHCRGPGPKNCEVCSFGYHFIPDEGCVEHFNDYKNPIKITDDASNETEDP</sequence>
<name>A0A087TJC8_STEMI</name>
<comment type="similarity">
    <text evidence="1">Belongs to the CRELD family.</text>
</comment>
<dbReference type="Proteomes" id="UP000054359">
    <property type="component" value="Unassembled WGS sequence"/>
</dbReference>
<feature type="disulfide bond" evidence="2">
    <location>
        <begin position="192"/>
        <end position="201"/>
    </location>
</feature>
<gene>
    <name evidence="4" type="ORF">X975_24395</name>
</gene>
<feature type="domain" description="EGF-like" evidence="3">
    <location>
        <begin position="160"/>
        <end position="202"/>
    </location>
</feature>
<keyword evidence="2" id="KW-0245">EGF-like domain</keyword>
<feature type="non-terminal residue" evidence="4">
    <location>
        <position position="276"/>
    </location>
</feature>
<keyword evidence="2" id="KW-1015">Disulfide bond</keyword>
<evidence type="ECO:0000256" key="2">
    <source>
        <dbReference type="PROSITE-ProRule" id="PRU00076"/>
    </source>
</evidence>
<keyword evidence="5" id="KW-1185">Reference proteome</keyword>
<dbReference type="EMBL" id="KK115487">
    <property type="protein sequence ID" value="KFM65217.1"/>
    <property type="molecule type" value="Genomic_DNA"/>
</dbReference>
<dbReference type="AlphaFoldDB" id="A0A087TJC8"/>
<evidence type="ECO:0000313" key="5">
    <source>
        <dbReference type="Proteomes" id="UP000054359"/>
    </source>
</evidence>
<dbReference type="Pfam" id="PF11938">
    <property type="entry name" value="DUF3456"/>
    <property type="match status" value="1"/>
</dbReference>
<dbReference type="InterPro" id="IPR002049">
    <property type="entry name" value="LE_dom"/>
</dbReference>
<evidence type="ECO:0000256" key="1">
    <source>
        <dbReference type="ARBA" id="ARBA00005897"/>
    </source>
</evidence>
<dbReference type="PROSITE" id="PS00022">
    <property type="entry name" value="EGF_1"/>
    <property type="match status" value="1"/>
</dbReference>
<dbReference type="PROSITE" id="PS50026">
    <property type="entry name" value="EGF_3"/>
    <property type="match status" value="1"/>
</dbReference>
<proteinExistence type="inferred from homology"/>
<accession>A0A087TJC8</accession>
<comment type="caution">
    <text evidence="2">Lacks conserved residue(s) required for the propagation of feature annotation.</text>
</comment>
<dbReference type="InterPro" id="IPR009030">
    <property type="entry name" value="Growth_fac_rcpt_cys_sf"/>
</dbReference>
<dbReference type="OrthoDB" id="19903at2759"/>